<keyword evidence="3" id="KW-0560">Oxidoreductase</keyword>
<dbReference type="InterPro" id="IPR050172">
    <property type="entry name" value="SsuD_RutA_monooxygenase"/>
</dbReference>
<evidence type="ECO:0000313" key="6">
    <source>
        <dbReference type="EMBL" id="SFE99532.1"/>
    </source>
</evidence>
<dbReference type="EMBL" id="FOMW01000014">
    <property type="protein sequence ID" value="SFE99532.1"/>
    <property type="molecule type" value="Genomic_DNA"/>
</dbReference>
<dbReference type="RefSeq" id="WP_093925022.1">
    <property type="nucleotide sequence ID" value="NZ_FOMW01000014.1"/>
</dbReference>
<dbReference type="SUPFAM" id="SSF51679">
    <property type="entry name" value="Bacterial luciferase-like"/>
    <property type="match status" value="1"/>
</dbReference>
<dbReference type="AlphaFoldDB" id="A0A1I2F2F5"/>
<dbReference type="PANTHER" id="PTHR42847:SF4">
    <property type="entry name" value="ALKANESULFONATE MONOOXYGENASE-RELATED"/>
    <property type="match status" value="1"/>
</dbReference>
<protein>
    <submittedName>
        <fullName evidence="6">Flavin-dependent oxidoreductase, luciferase family (Includes alkanesulfonate monooxygenase SsuD and methylene tetrahydromethanopterin reductase)</fullName>
    </submittedName>
</protein>
<organism evidence="6 7">
    <name type="scientific">Sulfitobacter brevis</name>
    <dbReference type="NCBI Taxonomy" id="74348"/>
    <lineage>
        <taxon>Bacteria</taxon>
        <taxon>Pseudomonadati</taxon>
        <taxon>Pseudomonadota</taxon>
        <taxon>Alphaproteobacteria</taxon>
        <taxon>Rhodobacterales</taxon>
        <taxon>Roseobacteraceae</taxon>
        <taxon>Sulfitobacter</taxon>
    </lineage>
</organism>
<reference evidence="6 7" key="1">
    <citation type="submission" date="2016-10" db="EMBL/GenBank/DDBJ databases">
        <authorList>
            <person name="de Groot N.N."/>
        </authorList>
    </citation>
    <scope>NUCLEOTIDE SEQUENCE [LARGE SCALE GENOMIC DNA]</scope>
    <source>
        <strain evidence="6 7">DSM 11443</strain>
    </source>
</reference>
<dbReference type="Gene3D" id="3.20.20.30">
    <property type="entry name" value="Luciferase-like domain"/>
    <property type="match status" value="1"/>
</dbReference>
<evidence type="ECO:0000256" key="4">
    <source>
        <dbReference type="ARBA" id="ARBA00023033"/>
    </source>
</evidence>
<evidence type="ECO:0000256" key="1">
    <source>
        <dbReference type="ARBA" id="ARBA00022630"/>
    </source>
</evidence>
<evidence type="ECO:0000256" key="2">
    <source>
        <dbReference type="ARBA" id="ARBA00022643"/>
    </source>
</evidence>
<accession>A0A1I2F2F5</accession>
<dbReference type="GO" id="GO:0046306">
    <property type="term" value="P:alkanesulfonate catabolic process"/>
    <property type="evidence" value="ECO:0007669"/>
    <property type="project" value="TreeGrafter"/>
</dbReference>
<keyword evidence="7" id="KW-1185">Reference proteome</keyword>
<name>A0A1I2F2F5_9RHOB</name>
<keyword evidence="2" id="KW-0288">FMN</keyword>
<keyword evidence="4 6" id="KW-0503">Monooxygenase</keyword>
<sequence length="344" mass="39440">MKFQLAINLERIDDSLDMNDVARHTLEMVQIAEEGGFDIVWSAEHHALEMTIAPNPLQILTWWAKETSNIRLGTAVATAAYWHPINLAGEAAFVDLISGGRLEFGIGSGAYQREFDRMKPGLKQSDAWRYMQEMLPVIRALWQGDVAHDGEFWQFPTATSVPKPVQDNVPVWVSARSPITYDYAMRERCHVNCWPLTRPFAEAELYKQQLDEAIAKADNGWIPRFALMRHACLYDNDADRQEALDAIRRLLSQFENLFRNSGDVVNGFPASIPLDELAGREQYDPEMLEENLMFGSPDTVIQKLKRYQALGVNEYIYYASMGLNHKAQQRSLRMFCKEVMPEFR</sequence>
<evidence type="ECO:0000259" key="5">
    <source>
        <dbReference type="Pfam" id="PF00296"/>
    </source>
</evidence>
<dbReference type="OrthoDB" id="9804736at2"/>
<dbReference type="InterPro" id="IPR011251">
    <property type="entry name" value="Luciferase-like_dom"/>
</dbReference>
<dbReference type="Proteomes" id="UP000198977">
    <property type="component" value="Unassembled WGS sequence"/>
</dbReference>
<evidence type="ECO:0000313" key="7">
    <source>
        <dbReference type="Proteomes" id="UP000198977"/>
    </source>
</evidence>
<dbReference type="Pfam" id="PF00296">
    <property type="entry name" value="Bac_luciferase"/>
    <property type="match status" value="1"/>
</dbReference>
<dbReference type="GO" id="GO:0008726">
    <property type="term" value="F:alkanesulfonate monooxygenase activity"/>
    <property type="evidence" value="ECO:0007669"/>
    <property type="project" value="TreeGrafter"/>
</dbReference>
<dbReference type="STRING" id="74348.SAMN04488523_11459"/>
<evidence type="ECO:0000256" key="3">
    <source>
        <dbReference type="ARBA" id="ARBA00023002"/>
    </source>
</evidence>
<dbReference type="PANTHER" id="PTHR42847">
    <property type="entry name" value="ALKANESULFONATE MONOOXYGENASE"/>
    <property type="match status" value="1"/>
</dbReference>
<keyword evidence="1" id="KW-0285">Flavoprotein</keyword>
<gene>
    <name evidence="6" type="ORF">SAMN04488523_11459</name>
</gene>
<feature type="domain" description="Luciferase-like" evidence="5">
    <location>
        <begin position="15"/>
        <end position="313"/>
    </location>
</feature>
<proteinExistence type="predicted"/>
<dbReference type="InterPro" id="IPR036661">
    <property type="entry name" value="Luciferase-like_sf"/>
</dbReference>